<dbReference type="PANTHER" id="PTHR40606">
    <property type="match status" value="1"/>
</dbReference>
<proteinExistence type="predicted"/>
<dbReference type="Gene3D" id="2.30.29.80">
    <property type="match status" value="1"/>
</dbReference>
<dbReference type="InterPro" id="IPR051141">
    <property type="entry name" value="UPF0339_domain"/>
</dbReference>
<feature type="domain" description="DUF1508" evidence="2">
    <location>
        <begin position="11"/>
        <end position="55"/>
    </location>
</feature>
<organism evidence="3 4">
    <name type="scientific">Achromobacter pulmonis</name>
    <dbReference type="NCBI Taxonomy" id="1389932"/>
    <lineage>
        <taxon>Bacteria</taxon>
        <taxon>Pseudomonadati</taxon>
        <taxon>Pseudomonadota</taxon>
        <taxon>Betaproteobacteria</taxon>
        <taxon>Burkholderiales</taxon>
        <taxon>Alcaligenaceae</taxon>
        <taxon>Achromobacter</taxon>
    </lineage>
</organism>
<evidence type="ECO:0000313" key="3">
    <source>
        <dbReference type="EMBL" id="PND33159.1"/>
    </source>
</evidence>
<dbReference type="InterPro" id="IPR036913">
    <property type="entry name" value="YegP-like_sf"/>
</dbReference>
<accession>A0A2N8KI80</accession>
<comment type="caution">
    <text evidence="3">The sequence shown here is derived from an EMBL/GenBank/DDBJ whole genome shotgun (WGS) entry which is preliminary data.</text>
</comment>
<dbReference type="SUPFAM" id="SSF160113">
    <property type="entry name" value="YegP-like"/>
    <property type="match status" value="2"/>
</dbReference>
<protein>
    <recommendedName>
        <fullName evidence="2">DUF1508 domain-containing protein</fullName>
    </recommendedName>
</protein>
<feature type="domain" description="DUF1508" evidence="2">
    <location>
        <begin position="61"/>
        <end position="107"/>
    </location>
</feature>
<keyword evidence="4" id="KW-1185">Reference proteome</keyword>
<evidence type="ECO:0000256" key="1">
    <source>
        <dbReference type="SAM" id="MobiDB-lite"/>
    </source>
</evidence>
<evidence type="ECO:0000313" key="4">
    <source>
        <dbReference type="Proteomes" id="UP000235994"/>
    </source>
</evidence>
<dbReference type="Proteomes" id="UP000235994">
    <property type="component" value="Unassembled WGS sequence"/>
</dbReference>
<gene>
    <name evidence="3" type="ORF">C1I89_11670</name>
</gene>
<dbReference type="AlphaFoldDB" id="A0A2N8KI80"/>
<evidence type="ECO:0000259" key="2">
    <source>
        <dbReference type="Pfam" id="PF07411"/>
    </source>
</evidence>
<dbReference type="InterPro" id="IPR010879">
    <property type="entry name" value="DUF1508"/>
</dbReference>
<feature type="region of interest" description="Disordered" evidence="1">
    <location>
        <begin position="88"/>
        <end position="109"/>
    </location>
</feature>
<dbReference type="RefSeq" id="WP_102772947.1">
    <property type="nucleotide sequence ID" value="NZ_POQS01000003.1"/>
</dbReference>
<dbReference type="Pfam" id="PF07411">
    <property type="entry name" value="DUF1508"/>
    <property type="match status" value="2"/>
</dbReference>
<dbReference type="EMBL" id="POQS01000003">
    <property type="protein sequence ID" value="PND33159.1"/>
    <property type="molecule type" value="Genomic_DNA"/>
</dbReference>
<name>A0A2N8KI80_9BURK</name>
<sequence>MSGYYDLKRSGDQYMFNLKAGNNEVILTSERYTTKASAQDGIASVRQNSQTDARYQLKTATDGSPYFTLTGANGQTIGRSEMYSSTAARDKGVASVKANGATPTVKDNT</sequence>
<reference evidence="3 4" key="1">
    <citation type="submission" date="2018-01" db="EMBL/GenBank/DDBJ databases">
        <title>The draft genome of an aniline degradation strain ANB-1.</title>
        <authorList>
            <person name="Zhang L."/>
            <person name="Jiang J."/>
        </authorList>
    </citation>
    <scope>NUCLEOTIDE SEQUENCE [LARGE SCALE GENOMIC DNA]</scope>
    <source>
        <strain evidence="3 4">ANB-1</strain>
    </source>
</reference>
<dbReference type="PANTHER" id="PTHR40606:SF1">
    <property type="entry name" value="UPF0339 PROTEIN YEGP"/>
    <property type="match status" value="1"/>
</dbReference>